<dbReference type="EMBL" id="MTYJ01000026">
    <property type="protein sequence ID" value="OQV21004.1"/>
    <property type="molecule type" value="Genomic_DNA"/>
</dbReference>
<evidence type="ECO:0000256" key="1">
    <source>
        <dbReference type="SAM" id="Phobius"/>
    </source>
</evidence>
<evidence type="ECO:0000313" key="3">
    <source>
        <dbReference type="Proteomes" id="UP000192578"/>
    </source>
</evidence>
<keyword evidence="1" id="KW-0472">Membrane</keyword>
<keyword evidence="1" id="KW-1133">Transmembrane helix</keyword>
<proteinExistence type="predicted"/>
<reference evidence="3" key="1">
    <citation type="submission" date="2017-01" db="EMBL/GenBank/DDBJ databases">
        <title>Comparative genomics of anhydrobiosis in the tardigrade Hypsibius dujardini.</title>
        <authorList>
            <person name="Yoshida Y."/>
            <person name="Koutsovoulos G."/>
            <person name="Laetsch D."/>
            <person name="Stevens L."/>
            <person name="Kumar S."/>
            <person name="Horikawa D."/>
            <person name="Ishino K."/>
            <person name="Komine S."/>
            <person name="Tomita M."/>
            <person name="Blaxter M."/>
            <person name="Arakawa K."/>
        </authorList>
    </citation>
    <scope>NUCLEOTIDE SEQUENCE [LARGE SCALE GENOMIC DNA]</scope>
    <source>
        <strain evidence="3">Z151</strain>
    </source>
</reference>
<protein>
    <submittedName>
        <fullName evidence="2">Uncharacterized protein</fullName>
    </submittedName>
</protein>
<dbReference type="Proteomes" id="UP000192578">
    <property type="component" value="Unassembled WGS sequence"/>
</dbReference>
<name>A0A1W0X0M0_HYPEX</name>
<organism evidence="2 3">
    <name type="scientific">Hypsibius exemplaris</name>
    <name type="common">Freshwater tardigrade</name>
    <dbReference type="NCBI Taxonomy" id="2072580"/>
    <lineage>
        <taxon>Eukaryota</taxon>
        <taxon>Metazoa</taxon>
        <taxon>Ecdysozoa</taxon>
        <taxon>Tardigrada</taxon>
        <taxon>Eutardigrada</taxon>
        <taxon>Parachela</taxon>
        <taxon>Hypsibioidea</taxon>
        <taxon>Hypsibiidae</taxon>
        <taxon>Hypsibius</taxon>
    </lineage>
</organism>
<accession>A0A1W0X0M0</accession>
<dbReference type="AlphaFoldDB" id="A0A1W0X0M0"/>
<feature type="transmembrane region" description="Helical" evidence="1">
    <location>
        <begin position="38"/>
        <end position="66"/>
    </location>
</feature>
<evidence type="ECO:0000313" key="2">
    <source>
        <dbReference type="EMBL" id="OQV21004.1"/>
    </source>
</evidence>
<comment type="caution">
    <text evidence="2">The sequence shown here is derived from an EMBL/GenBank/DDBJ whole genome shotgun (WGS) entry which is preliminary data.</text>
</comment>
<keyword evidence="3" id="KW-1185">Reference proteome</keyword>
<keyword evidence="1" id="KW-0812">Transmembrane</keyword>
<gene>
    <name evidence="2" type="ORF">BV898_05079</name>
</gene>
<sequence length="147" mass="17377">MQRPKRRRSSALDTRIFGLDTDAPMLHPRGIVRSRRTLVYLFRIVWSCEFLLFLVIAGGLFFIFVYDSRLAEARERQNAAVRNLDNVQRAMMKAPAFDDVKVVKARQREDQRIRLYRAERKAFLKQFGFEEEPYQAPLPDLAYEAMF</sequence>